<gene>
    <name evidence="2" type="ORF">FNAPI_5704</name>
</gene>
<sequence>MTSTVRQMIGERPPAGTQITTPTPDFFPMVNNRIRKTLSKTKEFQGLSTAIRENSLDDKALLEVVKFGYHSYITATSPHHDIKKKYHKMIKELSDDRIVEGAQMARNNPAWHLRHVGR</sequence>
<name>A0A8H5N969_9HYPO</name>
<proteinExistence type="predicted"/>
<dbReference type="AlphaFoldDB" id="A0A8H5N969"/>
<organism evidence="2 3">
    <name type="scientific">Fusarium napiforme</name>
    <dbReference type="NCBI Taxonomy" id="42672"/>
    <lineage>
        <taxon>Eukaryota</taxon>
        <taxon>Fungi</taxon>
        <taxon>Dikarya</taxon>
        <taxon>Ascomycota</taxon>
        <taxon>Pezizomycotina</taxon>
        <taxon>Sordariomycetes</taxon>
        <taxon>Hypocreomycetidae</taxon>
        <taxon>Hypocreales</taxon>
        <taxon>Nectriaceae</taxon>
        <taxon>Fusarium</taxon>
        <taxon>Fusarium fujikuroi species complex</taxon>
    </lineage>
</organism>
<accession>A0A8H5N969</accession>
<feature type="region of interest" description="Disordered" evidence="1">
    <location>
        <begin position="1"/>
        <end position="26"/>
    </location>
</feature>
<keyword evidence="3" id="KW-1185">Reference proteome</keyword>
<protein>
    <submittedName>
        <fullName evidence="2">Uncharacterized protein</fullName>
    </submittedName>
</protein>
<reference evidence="2 3" key="1">
    <citation type="submission" date="2020-05" db="EMBL/GenBank/DDBJ databases">
        <title>Identification and distribution of gene clusters putatively required for synthesis of sphingolipid metabolism inhibitors in phylogenetically diverse species of the filamentous fungus Fusarium.</title>
        <authorList>
            <person name="Kim H.-S."/>
            <person name="Busman M."/>
            <person name="Brown D.W."/>
            <person name="Divon H."/>
            <person name="Uhlig S."/>
            <person name="Proctor R.H."/>
        </authorList>
    </citation>
    <scope>NUCLEOTIDE SEQUENCE [LARGE SCALE GENOMIC DNA]</scope>
    <source>
        <strain evidence="2 3">NRRL 25196</strain>
    </source>
</reference>
<dbReference type="EMBL" id="JAAOAO010000207">
    <property type="protein sequence ID" value="KAF5556479.1"/>
    <property type="molecule type" value="Genomic_DNA"/>
</dbReference>
<evidence type="ECO:0000313" key="3">
    <source>
        <dbReference type="Proteomes" id="UP000574317"/>
    </source>
</evidence>
<evidence type="ECO:0000313" key="2">
    <source>
        <dbReference type="EMBL" id="KAF5556479.1"/>
    </source>
</evidence>
<comment type="caution">
    <text evidence="2">The sequence shown here is derived from an EMBL/GenBank/DDBJ whole genome shotgun (WGS) entry which is preliminary data.</text>
</comment>
<dbReference type="Proteomes" id="UP000574317">
    <property type="component" value="Unassembled WGS sequence"/>
</dbReference>
<evidence type="ECO:0000256" key="1">
    <source>
        <dbReference type="SAM" id="MobiDB-lite"/>
    </source>
</evidence>